<evidence type="ECO:0000313" key="2">
    <source>
        <dbReference type="Proteomes" id="UP001152622"/>
    </source>
</evidence>
<dbReference type="PANTHER" id="PTHR34488:SF1">
    <property type="entry name" value="SI:CH211-245H14.1-RELATED"/>
    <property type="match status" value="1"/>
</dbReference>
<gene>
    <name evidence="1" type="ORF">SKAU_G00186020</name>
</gene>
<protein>
    <submittedName>
        <fullName evidence="1">Uncharacterized protein</fullName>
    </submittedName>
</protein>
<name>A0A9Q1IWS4_SYNKA</name>
<keyword evidence="2" id="KW-1185">Reference proteome</keyword>
<dbReference type="Proteomes" id="UP001152622">
    <property type="component" value="Chromosome 6"/>
</dbReference>
<sequence>MHHISDPNHRLYPSSNFVARSNVFTVDCLFHEAKGFFKSTANDTAVEQTLEHMRKYAKTSSKRLREKIRDISSTAAENLSAAGISDAQILTLTLPELIELLPGIQNFQTRREIMALISQHCEKSSKSLREKISDISSTAAESLRAAGISDARILTLTLPELIELLPRIQNIEGQVTGVLLEQRQVLKGLERQLQAALDTIRPYLELLDKLDKEEELTRTQLCDGNKSLEGVASFMSDLVKVHIVGEIGRNVFLKNLGVRILECNLEQCSVILILWPASSGFEIKAELSKIPDNKEAILVLMHTFYPRQSMDATRQKGNIVETVNYLLYQSTREFNEQAISRVRSALERYGRE</sequence>
<accession>A0A9Q1IWS4</accession>
<reference evidence="1" key="1">
    <citation type="journal article" date="2023" name="Science">
        <title>Genome structures resolve the early diversification of teleost fishes.</title>
        <authorList>
            <person name="Parey E."/>
            <person name="Louis A."/>
            <person name="Montfort J."/>
            <person name="Bouchez O."/>
            <person name="Roques C."/>
            <person name="Iampietro C."/>
            <person name="Lluch J."/>
            <person name="Castinel A."/>
            <person name="Donnadieu C."/>
            <person name="Desvignes T."/>
            <person name="Floi Bucao C."/>
            <person name="Jouanno E."/>
            <person name="Wen M."/>
            <person name="Mejri S."/>
            <person name="Dirks R."/>
            <person name="Jansen H."/>
            <person name="Henkel C."/>
            <person name="Chen W.J."/>
            <person name="Zahm M."/>
            <person name="Cabau C."/>
            <person name="Klopp C."/>
            <person name="Thompson A.W."/>
            <person name="Robinson-Rechavi M."/>
            <person name="Braasch I."/>
            <person name="Lecointre G."/>
            <person name="Bobe J."/>
            <person name="Postlethwait J.H."/>
            <person name="Berthelot C."/>
            <person name="Roest Crollius H."/>
            <person name="Guiguen Y."/>
        </authorList>
    </citation>
    <scope>NUCLEOTIDE SEQUENCE</scope>
    <source>
        <strain evidence="1">WJC10195</strain>
    </source>
</reference>
<dbReference type="AlphaFoldDB" id="A0A9Q1IWS4"/>
<proteinExistence type="predicted"/>
<dbReference type="PANTHER" id="PTHR34488">
    <property type="entry name" value="SI:CH211-245H14.1-RELATED"/>
    <property type="match status" value="1"/>
</dbReference>
<comment type="caution">
    <text evidence="1">The sequence shown here is derived from an EMBL/GenBank/DDBJ whole genome shotgun (WGS) entry which is preliminary data.</text>
</comment>
<organism evidence="1 2">
    <name type="scientific">Synaphobranchus kaupii</name>
    <name type="common">Kaup's arrowtooth eel</name>
    <dbReference type="NCBI Taxonomy" id="118154"/>
    <lineage>
        <taxon>Eukaryota</taxon>
        <taxon>Metazoa</taxon>
        <taxon>Chordata</taxon>
        <taxon>Craniata</taxon>
        <taxon>Vertebrata</taxon>
        <taxon>Euteleostomi</taxon>
        <taxon>Actinopterygii</taxon>
        <taxon>Neopterygii</taxon>
        <taxon>Teleostei</taxon>
        <taxon>Anguilliformes</taxon>
        <taxon>Synaphobranchidae</taxon>
        <taxon>Synaphobranchus</taxon>
    </lineage>
</organism>
<dbReference type="EMBL" id="JAINUF010000006">
    <property type="protein sequence ID" value="KAJ8355808.1"/>
    <property type="molecule type" value="Genomic_DNA"/>
</dbReference>
<dbReference type="OrthoDB" id="201153at2759"/>
<evidence type="ECO:0000313" key="1">
    <source>
        <dbReference type="EMBL" id="KAJ8355808.1"/>
    </source>
</evidence>